<evidence type="ECO:0000313" key="1">
    <source>
        <dbReference type="EMBL" id="TCU19016.1"/>
    </source>
</evidence>
<organism evidence="1 2">
    <name type="scientific">Rhizobium sullae</name>
    <name type="common">Rhizobium hedysari</name>
    <dbReference type="NCBI Taxonomy" id="50338"/>
    <lineage>
        <taxon>Bacteria</taxon>
        <taxon>Pseudomonadati</taxon>
        <taxon>Pseudomonadota</taxon>
        <taxon>Alphaproteobacteria</taxon>
        <taxon>Hyphomicrobiales</taxon>
        <taxon>Rhizobiaceae</taxon>
        <taxon>Rhizobium/Agrobacterium group</taxon>
        <taxon>Rhizobium</taxon>
    </lineage>
</organism>
<comment type="caution">
    <text evidence="1">The sequence shown here is derived from an EMBL/GenBank/DDBJ whole genome shotgun (WGS) entry which is preliminary data.</text>
</comment>
<evidence type="ECO:0000313" key="2">
    <source>
        <dbReference type="Proteomes" id="UP000294576"/>
    </source>
</evidence>
<protein>
    <recommendedName>
        <fullName evidence="3">GNAT family N-acetyltransferase</fullName>
    </recommendedName>
</protein>
<dbReference type="Proteomes" id="UP000294576">
    <property type="component" value="Unassembled WGS sequence"/>
</dbReference>
<evidence type="ECO:0008006" key="3">
    <source>
        <dbReference type="Google" id="ProtNLM"/>
    </source>
</evidence>
<name>A0A4R3QL59_RHISU</name>
<dbReference type="PANTHER" id="PTHR43441:SF2">
    <property type="entry name" value="FAMILY ACETYLTRANSFERASE, PUTATIVE (AFU_ORTHOLOGUE AFUA_7G00850)-RELATED"/>
    <property type="match status" value="1"/>
</dbReference>
<dbReference type="AlphaFoldDB" id="A0A4R3QL59"/>
<gene>
    <name evidence="1" type="ORF">EV132_102245</name>
</gene>
<dbReference type="GO" id="GO:0008999">
    <property type="term" value="F:protein-N-terminal-alanine acetyltransferase activity"/>
    <property type="evidence" value="ECO:0007669"/>
    <property type="project" value="TreeGrafter"/>
</dbReference>
<dbReference type="GO" id="GO:1990189">
    <property type="term" value="F:protein N-terminal-serine acetyltransferase activity"/>
    <property type="evidence" value="ECO:0007669"/>
    <property type="project" value="TreeGrafter"/>
</dbReference>
<dbReference type="SUPFAM" id="SSF55729">
    <property type="entry name" value="Acyl-CoA N-acyltransferases (Nat)"/>
    <property type="match status" value="1"/>
</dbReference>
<proteinExistence type="predicted"/>
<dbReference type="Gene3D" id="3.40.630.30">
    <property type="match status" value="1"/>
</dbReference>
<reference evidence="1 2" key="1">
    <citation type="submission" date="2019-03" db="EMBL/GenBank/DDBJ databases">
        <title>Genomic Encyclopedia of Type Strains, Phase IV (KMG-V): Genome sequencing to study the core and pangenomes of soil and plant-associated prokaryotes.</title>
        <authorList>
            <person name="Whitman W."/>
        </authorList>
    </citation>
    <scope>NUCLEOTIDE SEQUENCE [LARGE SCALE GENOMIC DNA]</scope>
    <source>
        <strain evidence="1 2">Hc14</strain>
    </source>
</reference>
<dbReference type="PANTHER" id="PTHR43441">
    <property type="entry name" value="RIBOSOMAL-PROTEIN-SERINE ACETYLTRANSFERASE"/>
    <property type="match status" value="1"/>
</dbReference>
<sequence length="133" mass="14747">MKEHSLGRPIIHAARRIPERNIHEGLSVSLEPLSGAHVEALWSPAANAPSSFDYLRYGPFSGFRQFREFVASLAARWAVRPKISASAEGWLSLCDIYAENSSTEIGSIWFSPRLQRTRAARDFNAMSPGTPCS</sequence>
<accession>A0A4R3QL59</accession>
<dbReference type="InterPro" id="IPR051908">
    <property type="entry name" value="Ribosomal_N-acetyltransferase"/>
</dbReference>
<dbReference type="EMBL" id="SMBH01000002">
    <property type="protein sequence ID" value="TCU19016.1"/>
    <property type="molecule type" value="Genomic_DNA"/>
</dbReference>
<dbReference type="InterPro" id="IPR016181">
    <property type="entry name" value="Acyl_CoA_acyltransferase"/>
</dbReference>
<dbReference type="RefSeq" id="WP_207917137.1">
    <property type="nucleotide sequence ID" value="NZ_SMBH01000002.1"/>
</dbReference>